<gene>
    <name evidence="2" type="ORF">QPX58_01085</name>
</gene>
<feature type="region of interest" description="Disordered" evidence="1">
    <location>
        <begin position="1"/>
        <end position="28"/>
    </location>
</feature>
<evidence type="ECO:0000313" key="3">
    <source>
        <dbReference type="Proteomes" id="UP001230317"/>
    </source>
</evidence>
<comment type="caution">
    <text evidence="2">The sequence shown here is derived from an EMBL/GenBank/DDBJ whole genome shotgun (WGS) entry which is preliminary data.</text>
</comment>
<name>A0AAP4BVS6_9CORY</name>
<dbReference type="RefSeq" id="WP_284641501.1">
    <property type="nucleotide sequence ID" value="NZ_JASNVU010000001.1"/>
</dbReference>
<dbReference type="AlphaFoldDB" id="A0AAP4BVS6"/>
<feature type="compositionally biased region" description="Basic and acidic residues" evidence="1">
    <location>
        <begin position="1"/>
        <end position="13"/>
    </location>
</feature>
<dbReference type="EMBL" id="JASNVU010000001">
    <property type="protein sequence ID" value="MDK4334016.1"/>
    <property type="molecule type" value="Genomic_DNA"/>
</dbReference>
<proteinExistence type="predicted"/>
<protein>
    <submittedName>
        <fullName evidence="2">Uncharacterized protein</fullName>
    </submittedName>
</protein>
<dbReference type="Proteomes" id="UP001230317">
    <property type="component" value="Unassembled WGS sequence"/>
</dbReference>
<organism evidence="2 3">
    <name type="scientific">Corynebacterium accolens</name>
    <dbReference type="NCBI Taxonomy" id="38284"/>
    <lineage>
        <taxon>Bacteria</taxon>
        <taxon>Bacillati</taxon>
        <taxon>Actinomycetota</taxon>
        <taxon>Actinomycetes</taxon>
        <taxon>Mycobacteriales</taxon>
        <taxon>Corynebacteriaceae</taxon>
        <taxon>Corynebacterium</taxon>
    </lineage>
</organism>
<reference evidence="2" key="1">
    <citation type="submission" date="2023-05" db="EMBL/GenBank/DDBJ databases">
        <title>Metabolic capabilities are highly conserved among human nasal-associated Corynebacterium species in pangenomic analyses.</title>
        <authorList>
            <person name="Tran T.H."/>
            <person name="Roberts A.Q."/>
            <person name="Escapa I.F."/>
            <person name="Gao W."/>
            <person name="Conlan S."/>
            <person name="Kong H."/>
            <person name="Segre J.A."/>
            <person name="Kelly M.S."/>
            <person name="Lemon K.P."/>
        </authorList>
    </citation>
    <scope>NUCLEOTIDE SEQUENCE</scope>
    <source>
        <strain evidence="2">KPL2618</strain>
    </source>
</reference>
<evidence type="ECO:0000313" key="2">
    <source>
        <dbReference type="EMBL" id="MDK4334016.1"/>
    </source>
</evidence>
<sequence length="129" mass="13872">MPRPDPRRPRDGQESLFPTPTNKDDMRLNNGRHQLAFNDALNSAYDAGHIGELDGALASTLMAGAWALDAFEAQNKPYGPTKLIDQLVAALREARLTPDSRGDATDDAIQELLADLGAADDDPVDTDAS</sequence>
<evidence type="ECO:0000256" key="1">
    <source>
        <dbReference type="SAM" id="MobiDB-lite"/>
    </source>
</evidence>
<accession>A0AAP4BVS6</accession>